<evidence type="ECO:0000256" key="4">
    <source>
        <dbReference type="RuleBase" id="RU003719"/>
    </source>
</evidence>
<evidence type="ECO:0000259" key="6">
    <source>
        <dbReference type="Pfam" id="PF02826"/>
    </source>
</evidence>
<evidence type="ECO:0000259" key="5">
    <source>
        <dbReference type="Pfam" id="PF00389"/>
    </source>
</evidence>
<comment type="caution">
    <text evidence="7">The sequence shown here is derived from an EMBL/GenBank/DDBJ whole genome shotgun (WGS) entry which is preliminary data.</text>
</comment>
<dbReference type="PANTHER" id="PTHR43761">
    <property type="entry name" value="D-ISOMER SPECIFIC 2-HYDROXYACID DEHYDROGENASE FAMILY PROTEIN (AFU_ORTHOLOGUE AFUA_1G13630)"/>
    <property type="match status" value="1"/>
</dbReference>
<dbReference type="PANTHER" id="PTHR43761:SF1">
    <property type="entry name" value="D-ISOMER SPECIFIC 2-HYDROXYACID DEHYDROGENASE CATALYTIC DOMAIN-CONTAINING PROTEIN-RELATED"/>
    <property type="match status" value="1"/>
</dbReference>
<gene>
    <name evidence="7" type="ORF">J2S20_000247</name>
</gene>
<dbReference type="InterPro" id="IPR050418">
    <property type="entry name" value="D-iso_2-hydroxyacid_DH_PdxB"/>
</dbReference>
<keyword evidence="3" id="KW-0520">NAD</keyword>
<evidence type="ECO:0000256" key="2">
    <source>
        <dbReference type="ARBA" id="ARBA00023002"/>
    </source>
</evidence>
<evidence type="ECO:0000313" key="8">
    <source>
        <dbReference type="Proteomes" id="UP001241537"/>
    </source>
</evidence>
<dbReference type="Pfam" id="PF02826">
    <property type="entry name" value="2-Hacid_dh_C"/>
    <property type="match status" value="1"/>
</dbReference>
<name>A0AAE3V8C8_9FIRM</name>
<feature type="domain" description="D-isomer specific 2-hydroxyacid dehydrogenase catalytic" evidence="5">
    <location>
        <begin position="16"/>
        <end position="323"/>
    </location>
</feature>
<protein>
    <submittedName>
        <fullName evidence="7">D-3-phosphoglycerate dehydrogenase</fullName>
        <ecNumber evidence="7">1.1.1.95</ecNumber>
    </submittedName>
</protein>
<accession>A0AAE3V8C8</accession>
<dbReference type="InterPro" id="IPR006140">
    <property type="entry name" value="D-isomer_DH_NAD-bd"/>
</dbReference>
<reference evidence="7" key="1">
    <citation type="submission" date="2023-07" db="EMBL/GenBank/DDBJ databases">
        <title>Genomic Encyclopedia of Type Strains, Phase IV (KMG-IV): sequencing the most valuable type-strain genomes for metagenomic binning, comparative biology and taxonomic classification.</title>
        <authorList>
            <person name="Goeker M."/>
        </authorList>
    </citation>
    <scope>NUCLEOTIDE SEQUENCE</scope>
    <source>
        <strain evidence="7">DSM 19659</strain>
    </source>
</reference>
<feature type="domain" description="D-isomer specific 2-hydroxyacid dehydrogenase NAD-binding" evidence="6">
    <location>
        <begin position="128"/>
        <end position="291"/>
    </location>
</feature>
<evidence type="ECO:0000256" key="1">
    <source>
        <dbReference type="ARBA" id="ARBA00005854"/>
    </source>
</evidence>
<organism evidence="7 8">
    <name type="scientific">Moryella indoligenes</name>
    <dbReference type="NCBI Taxonomy" id="371674"/>
    <lineage>
        <taxon>Bacteria</taxon>
        <taxon>Bacillati</taxon>
        <taxon>Bacillota</taxon>
        <taxon>Clostridia</taxon>
        <taxon>Lachnospirales</taxon>
        <taxon>Lachnospiraceae</taxon>
        <taxon>Moryella</taxon>
    </lineage>
</organism>
<keyword evidence="2 4" id="KW-0560">Oxidoreductase</keyword>
<dbReference type="EMBL" id="JAUSTO010000001">
    <property type="protein sequence ID" value="MDQ0151573.1"/>
    <property type="molecule type" value="Genomic_DNA"/>
</dbReference>
<dbReference type="Pfam" id="PF00389">
    <property type="entry name" value="2-Hacid_dh"/>
    <property type="match status" value="1"/>
</dbReference>
<dbReference type="InterPro" id="IPR036291">
    <property type="entry name" value="NAD(P)-bd_dom_sf"/>
</dbReference>
<dbReference type="Gene3D" id="3.40.50.720">
    <property type="entry name" value="NAD(P)-binding Rossmann-like Domain"/>
    <property type="match status" value="2"/>
</dbReference>
<dbReference type="PROSITE" id="PS00671">
    <property type="entry name" value="D_2_HYDROXYACID_DH_3"/>
    <property type="match status" value="1"/>
</dbReference>
<dbReference type="Proteomes" id="UP001241537">
    <property type="component" value="Unassembled WGS sequence"/>
</dbReference>
<dbReference type="EC" id="1.1.1.95" evidence="7"/>
<proteinExistence type="inferred from homology"/>
<dbReference type="InterPro" id="IPR029753">
    <property type="entry name" value="D-isomer_DH_CS"/>
</dbReference>
<dbReference type="SUPFAM" id="SSF51735">
    <property type="entry name" value="NAD(P)-binding Rossmann-fold domains"/>
    <property type="match status" value="1"/>
</dbReference>
<dbReference type="AlphaFoldDB" id="A0AAE3V8C8"/>
<evidence type="ECO:0000256" key="3">
    <source>
        <dbReference type="ARBA" id="ARBA00023027"/>
    </source>
</evidence>
<evidence type="ECO:0000313" key="7">
    <source>
        <dbReference type="EMBL" id="MDQ0151573.1"/>
    </source>
</evidence>
<sequence>MLIWIIDEEWKDYDLEMEELQKKYPGVEIRTSGYNYEKDLEAFGYRADGILAQVYANIPASVMGRLERCKGIAVYGGGYDRIDTEAARARGISVTNISGYCAEDLADYVLAAMFFVNKRIAAYSSCAVENVRNGCWGAMAAAENRHRLRKETLLIVGLGVIGKAVAERANQLGMRVAAYDEYVSAAEMKALNVEKLSWEEGFRCADYVSINLKGCVENEDRIGKHEFEMMKNTAWLINTSRGRVVNERELIEAVKGREIEGAVLDVIKNEPPRGDEAILNTPGIYVTPHVSYISVESFRALKEYALQNLFAMLDGKKPRDLVN</sequence>
<comment type="similarity">
    <text evidence="1 4">Belongs to the D-isomer specific 2-hydroxyacid dehydrogenase family.</text>
</comment>
<dbReference type="GO" id="GO:0051287">
    <property type="term" value="F:NAD binding"/>
    <property type="evidence" value="ECO:0007669"/>
    <property type="project" value="InterPro"/>
</dbReference>
<keyword evidence="8" id="KW-1185">Reference proteome</keyword>
<dbReference type="SUPFAM" id="SSF52283">
    <property type="entry name" value="Formate/glycerate dehydrogenase catalytic domain-like"/>
    <property type="match status" value="1"/>
</dbReference>
<dbReference type="GO" id="GO:0004617">
    <property type="term" value="F:phosphoglycerate dehydrogenase activity"/>
    <property type="evidence" value="ECO:0007669"/>
    <property type="project" value="UniProtKB-EC"/>
</dbReference>
<dbReference type="RefSeq" id="WP_307252174.1">
    <property type="nucleotide sequence ID" value="NZ_JAUSTO010000001.1"/>
</dbReference>
<dbReference type="InterPro" id="IPR006139">
    <property type="entry name" value="D-isomer_2_OHA_DH_cat_dom"/>
</dbReference>